<sequence>MRIIYYILIFITLCQGAQAFFVRVGNNGDGVLVHDEIYLRDLYEMGIHKTPWFGSDVVPAIQSRWAQSPLFGTFATEAPLLVQKFSDAEKVTPGLGAVLISSLNRMKFTFSSDEKIFVDNVEPGFVALAVRIYENVYINEKLWQKMASQQRVALLIHEGLYSFAKTSCGEDFLTCKQSSEEIRPLVAQLFQETHPVDFIDQLFSKLKIAPLYRMCKDPALELKVEILQQKGLTCDTDKCEPKYRATRSAAFTEITDVYSDLSRFCNLASQQTAATGLPLIIKISAQIPKLEVLENGYINSKKEAYSGQIALSVAATTQSFPLEVVVKDEKSCNMSLFIQYAQILNFAKNTTISAHSYCH</sequence>
<dbReference type="Proteomes" id="UP000075320">
    <property type="component" value="Unassembled WGS sequence"/>
</dbReference>
<protein>
    <submittedName>
        <fullName evidence="1">Uncharacterized protein</fullName>
    </submittedName>
</protein>
<evidence type="ECO:0000313" key="1">
    <source>
        <dbReference type="EMBL" id="KYG61421.1"/>
    </source>
</evidence>
<organism evidence="1 2">
    <name type="scientific">Bdellovibrio bacteriovorus</name>
    <dbReference type="NCBI Taxonomy" id="959"/>
    <lineage>
        <taxon>Bacteria</taxon>
        <taxon>Pseudomonadati</taxon>
        <taxon>Bdellovibrionota</taxon>
        <taxon>Bdellovibrionia</taxon>
        <taxon>Bdellovibrionales</taxon>
        <taxon>Pseudobdellovibrionaceae</taxon>
        <taxon>Bdellovibrio</taxon>
    </lineage>
</organism>
<reference evidence="1 2" key="1">
    <citation type="submission" date="2016-03" db="EMBL/GenBank/DDBJ databases">
        <authorList>
            <person name="Ploux O."/>
        </authorList>
    </citation>
    <scope>NUCLEOTIDE SEQUENCE [LARGE SCALE GENOMIC DNA]</scope>
    <source>
        <strain evidence="1 2">R0</strain>
    </source>
</reference>
<name>A0A150WEZ5_BDEBC</name>
<comment type="caution">
    <text evidence="1">The sequence shown here is derived from an EMBL/GenBank/DDBJ whole genome shotgun (WGS) entry which is preliminary data.</text>
</comment>
<dbReference type="EMBL" id="LUKE01000006">
    <property type="protein sequence ID" value="KYG61421.1"/>
    <property type="molecule type" value="Genomic_DNA"/>
</dbReference>
<gene>
    <name evidence="1" type="ORF">AZI86_17050</name>
</gene>
<accession>A0A150WEZ5</accession>
<evidence type="ECO:0000313" key="2">
    <source>
        <dbReference type="Proteomes" id="UP000075320"/>
    </source>
</evidence>
<keyword evidence="2" id="KW-1185">Reference proteome</keyword>
<dbReference type="RefSeq" id="WP_061836503.1">
    <property type="nucleotide sequence ID" value="NZ_LUKE01000006.1"/>
</dbReference>
<dbReference type="AlphaFoldDB" id="A0A150WEZ5"/>
<proteinExistence type="predicted"/>